<dbReference type="Pfam" id="PF06074">
    <property type="entry name" value="Portal_Mu"/>
    <property type="match status" value="1"/>
</dbReference>
<evidence type="ECO:0000313" key="1">
    <source>
        <dbReference type="EMBL" id="KKM89469.1"/>
    </source>
</evidence>
<evidence type="ECO:0008006" key="2">
    <source>
        <dbReference type="Google" id="ProtNLM"/>
    </source>
</evidence>
<dbReference type="AlphaFoldDB" id="A0A0F9L3S8"/>
<dbReference type="InterPro" id="IPR009279">
    <property type="entry name" value="Portal_Mu"/>
</dbReference>
<reference evidence="1" key="1">
    <citation type="journal article" date="2015" name="Nature">
        <title>Complex archaea that bridge the gap between prokaryotes and eukaryotes.</title>
        <authorList>
            <person name="Spang A."/>
            <person name="Saw J.H."/>
            <person name="Jorgensen S.L."/>
            <person name="Zaremba-Niedzwiedzka K."/>
            <person name="Martijn J."/>
            <person name="Lind A.E."/>
            <person name="van Eijk R."/>
            <person name="Schleper C."/>
            <person name="Guy L."/>
            <person name="Ettema T.J."/>
        </authorList>
    </citation>
    <scope>NUCLEOTIDE SEQUENCE</scope>
</reference>
<dbReference type="EMBL" id="LAZR01006812">
    <property type="protein sequence ID" value="KKM89469.1"/>
    <property type="molecule type" value="Genomic_DNA"/>
</dbReference>
<organism evidence="1">
    <name type="scientific">marine sediment metagenome</name>
    <dbReference type="NCBI Taxonomy" id="412755"/>
    <lineage>
        <taxon>unclassified sequences</taxon>
        <taxon>metagenomes</taxon>
        <taxon>ecological metagenomes</taxon>
    </lineage>
</organism>
<comment type="caution">
    <text evidence="1">The sequence shown here is derived from an EMBL/GenBank/DDBJ whole genome shotgun (WGS) entry which is preliminary data.</text>
</comment>
<protein>
    <recommendedName>
        <fullName evidence="2">Phage portal protein</fullName>
    </recommendedName>
</protein>
<accession>A0A0F9L3S8</accession>
<gene>
    <name evidence="1" type="ORF">LCGC14_1248380</name>
</gene>
<name>A0A0F9L3S8_9ZZZZ</name>
<proteinExistence type="predicted"/>
<sequence>MAKQKVTKEVTGSQSVSFIFGDGVLTRPNYALAGTLAQLRAIRKDPTVILARTVLVSAIQAGSWNIEADDDVPEAIVDDLQHLLDLRSSLIHNSVAFGKVDYGWMPFEKIFKVTDEGKLVVDSLKPLLHDITTILVTPQGKFDGYRQRPMSGLPVDLGAEKTLHMAFGVEAGNLYGVPLLENIRATSDSWGECNDGAKRYDTKIAGSHWVVYYPPGTSVIDGVSTDNGEVAALVLAAMKSSGSAAIPTTSATVLQEILNQSIADLYAWRVELIEDSGGKQKNFNDRLNYLDKQKVRGFGLPERSVLEGQFGTKAEAGTHGEWALLGLEAIDRNIIAQINSQVVNQLVMLNHGPEFVGKVRLVALPLVDKQIAFLRKVYGGLTDPNLDVATLAGRLDLPQADDGNPLPKKEENDEE</sequence>